<sequence>MSFSTDGALSIDVFHKGVFVPKPLMYFHPDKTSVTEVDLRNMEFKDFKIYIRNLTKGMCHDMYYCLPNRALVDGLRELRDEDDYVSFLDAGYKNGRRISIYIDHGHEPLMQWIEEEIAKDGVYGDSNPSSDDVDSVMSDDISVDHEVDDEVIEIPKSVDPFLSKKNLIPEGGVDEEVDDEVHHFLIRDPDQKWDTMVPVFGMRFSDRYELKQMLTNYAVFKGYALWYEINDSTRLLVRCCKNKEWKAACPFRLWATPMSSEDSFQIKSLIDEHNYCRQVNLGSIVTYRWIGKMLTNDILEKPRISYRNMVALVKKKFGLHVSVGQCRNAKSFALDEISGSLVGHYEKLWDYGAELLRSHPGSTVSIEVNPMPDSTAYFKRMYVCLKGVKDGWIEGCRRVIGVDGCFLKGVCRGELLAAVGRDFNNQMYPLAWAVVSVENKETWKWFLDLLLEDIGMGDGRGLTIISDHHKSLVEAVKERAPACEHRQCARHVYANFKKKYTSVEFRKLFWRAAKSTTESAFRSYMREINAMSTHAYDHLMERDPKTCCKAFFELDRCCDAVENGISESFNAAIIEARKKPIISMLEEVRVYVMERMYKQKGKGEKWNLDICPSIRRRIETFKEQQRYWDVTPSGLQMYEVRQLHEVYAVDLDQRTYGCRAWQLTGIPCVHGIAAILFLNGNAEEYVAVWFTMNMFGSCYRYNMKPTNGADMWPETDEQLPDEFGSEEVVVAEEVGAEEEVVAEEVRAEEEVVAEEVGVEEQVAAEEVGVEEEVVVEEVIEQMVADEQPNEEQAAEHVVAQHVQVFAKKCNRIKGGPSLRITKLNLMRKVVTKDGMVEVQICDGNPQPQGYESSTILFVFETLKLEDEIMDLAEQDEAIKMLTKETMQERNQ</sequence>
<proteinExistence type="predicted"/>
<dbReference type="InterPro" id="IPR058594">
    <property type="entry name" value="PB1-like_dom_pln"/>
</dbReference>
<organism evidence="6 7">
    <name type="scientific">Lactuca saligna</name>
    <name type="common">Willowleaf lettuce</name>
    <dbReference type="NCBI Taxonomy" id="75948"/>
    <lineage>
        <taxon>Eukaryota</taxon>
        <taxon>Viridiplantae</taxon>
        <taxon>Streptophyta</taxon>
        <taxon>Embryophyta</taxon>
        <taxon>Tracheophyta</taxon>
        <taxon>Spermatophyta</taxon>
        <taxon>Magnoliopsida</taxon>
        <taxon>eudicotyledons</taxon>
        <taxon>Gunneridae</taxon>
        <taxon>Pentapetalae</taxon>
        <taxon>asterids</taxon>
        <taxon>campanulids</taxon>
        <taxon>Asterales</taxon>
        <taxon>Asteraceae</taxon>
        <taxon>Cichorioideae</taxon>
        <taxon>Cichorieae</taxon>
        <taxon>Lactucinae</taxon>
        <taxon>Lactuca</taxon>
    </lineage>
</organism>
<name>A0AA35UYM9_LACSI</name>
<keyword evidence="3" id="KW-0862">Zinc</keyword>
<dbReference type="InterPro" id="IPR006564">
    <property type="entry name" value="Znf_PMZ"/>
</dbReference>
<keyword evidence="1" id="KW-0479">Metal-binding</keyword>
<reference evidence="6" key="1">
    <citation type="submission" date="2023-04" db="EMBL/GenBank/DDBJ databases">
        <authorList>
            <person name="Vijverberg K."/>
            <person name="Xiong W."/>
            <person name="Schranz E."/>
        </authorList>
    </citation>
    <scope>NUCLEOTIDE SEQUENCE</scope>
</reference>
<evidence type="ECO:0000313" key="7">
    <source>
        <dbReference type="Proteomes" id="UP001177003"/>
    </source>
</evidence>
<evidence type="ECO:0000256" key="2">
    <source>
        <dbReference type="ARBA" id="ARBA00022771"/>
    </source>
</evidence>
<dbReference type="EMBL" id="OX465086">
    <property type="protein sequence ID" value="CAI9263376.1"/>
    <property type="molecule type" value="Genomic_DNA"/>
</dbReference>
<dbReference type="InterPro" id="IPR018289">
    <property type="entry name" value="MULE_transposase_dom"/>
</dbReference>
<evidence type="ECO:0000256" key="1">
    <source>
        <dbReference type="ARBA" id="ARBA00022723"/>
    </source>
</evidence>
<keyword evidence="2 4" id="KW-0863">Zinc-finger</keyword>
<dbReference type="GO" id="GO:0008270">
    <property type="term" value="F:zinc ion binding"/>
    <property type="evidence" value="ECO:0007669"/>
    <property type="project" value="UniProtKB-KW"/>
</dbReference>
<accession>A0AA35UYM9</accession>
<dbReference type="Pfam" id="PF10551">
    <property type="entry name" value="MULE"/>
    <property type="match status" value="1"/>
</dbReference>
<feature type="domain" description="SWIM-type" evidence="5">
    <location>
        <begin position="647"/>
        <end position="679"/>
    </location>
</feature>
<evidence type="ECO:0000313" key="6">
    <source>
        <dbReference type="EMBL" id="CAI9263376.1"/>
    </source>
</evidence>
<dbReference type="AlphaFoldDB" id="A0AA35UYM9"/>
<gene>
    <name evidence="6" type="ORF">LSALG_LOCUS4069</name>
</gene>
<dbReference type="Pfam" id="PF26130">
    <property type="entry name" value="PB1-like"/>
    <property type="match status" value="1"/>
</dbReference>
<dbReference type="Proteomes" id="UP001177003">
    <property type="component" value="Chromosome 0"/>
</dbReference>
<evidence type="ECO:0000259" key="5">
    <source>
        <dbReference type="PROSITE" id="PS50966"/>
    </source>
</evidence>
<keyword evidence="7" id="KW-1185">Reference proteome</keyword>
<dbReference type="PANTHER" id="PTHR31973">
    <property type="entry name" value="POLYPROTEIN, PUTATIVE-RELATED"/>
    <property type="match status" value="1"/>
</dbReference>
<evidence type="ECO:0000256" key="4">
    <source>
        <dbReference type="PROSITE-ProRule" id="PRU00325"/>
    </source>
</evidence>
<evidence type="ECO:0000256" key="3">
    <source>
        <dbReference type="ARBA" id="ARBA00022833"/>
    </source>
</evidence>
<dbReference type="PANTHER" id="PTHR31973:SF189">
    <property type="entry name" value="TRANSPOSASE, MUDR, PLANT, MULE TRANSPOSASE DOMAIN PROTEIN-RELATED"/>
    <property type="match status" value="1"/>
</dbReference>
<dbReference type="InterPro" id="IPR007527">
    <property type="entry name" value="Znf_SWIM"/>
</dbReference>
<dbReference type="Pfam" id="PF04434">
    <property type="entry name" value="SWIM"/>
    <property type="match status" value="1"/>
</dbReference>
<protein>
    <recommendedName>
        <fullName evidence="5">SWIM-type domain-containing protein</fullName>
    </recommendedName>
</protein>
<dbReference type="PROSITE" id="PS50966">
    <property type="entry name" value="ZF_SWIM"/>
    <property type="match status" value="1"/>
</dbReference>
<dbReference type="SMART" id="SM00575">
    <property type="entry name" value="ZnF_PMZ"/>
    <property type="match status" value="1"/>
</dbReference>